<dbReference type="InterPro" id="IPR011835">
    <property type="entry name" value="GS/SS"/>
</dbReference>
<comment type="similarity">
    <text evidence="3 7">Belongs to the glycosyltransferase 1 family. Bacterial/plant glycogen synthase subfamily.</text>
</comment>
<dbReference type="EMBL" id="CP048914">
    <property type="protein sequence ID" value="QMS84298.1"/>
    <property type="molecule type" value="Genomic_DNA"/>
</dbReference>
<keyword evidence="6 7" id="KW-0320">Glycogen biosynthesis</keyword>
<evidence type="ECO:0000256" key="5">
    <source>
        <dbReference type="ARBA" id="ARBA00022679"/>
    </source>
</evidence>
<protein>
    <recommendedName>
        <fullName evidence="7">Glycogen synthase</fullName>
        <ecNumber evidence="7">2.4.1.21</ecNumber>
    </recommendedName>
    <alternativeName>
        <fullName evidence="7">Starch [bacterial glycogen] synthase</fullName>
    </alternativeName>
</protein>
<evidence type="ECO:0000259" key="11">
    <source>
        <dbReference type="Pfam" id="PF24894"/>
    </source>
</evidence>
<comment type="catalytic activity">
    <reaction evidence="1 7">
        <text>[(1-&gt;4)-alpha-D-glucosyl](n) + ADP-alpha-D-glucose = [(1-&gt;4)-alpha-D-glucosyl](n+1) + ADP + H(+)</text>
        <dbReference type="Rhea" id="RHEA:18189"/>
        <dbReference type="Rhea" id="RHEA-COMP:9584"/>
        <dbReference type="Rhea" id="RHEA-COMP:9587"/>
        <dbReference type="ChEBI" id="CHEBI:15378"/>
        <dbReference type="ChEBI" id="CHEBI:15444"/>
        <dbReference type="ChEBI" id="CHEBI:57498"/>
        <dbReference type="ChEBI" id="CHEBI:456216"/>
        <dbReference type="EC" id="2.4.1.21"/>
    </reaction>
</comment>
<feature type="domain" description="Glycosyl transferase family 1" evidence="9">
    <location>
        <begin position="613"/>
        <end position="766"/>
    </location>
</feature>
<evidence type="ECO:0000256" key="4">
    <source>
        <dbReference type="ARBA" id="ARBA00022676"/>
    </source>
</evidence>
<reference evidence="12 13" key="1">
    <citation type="submission" date="2020-02" db="EMBL/GenBank/DDBJ databases">
        <authorList>
            <person name="Zheng R.K."/>
            <person name="Sun C.M."/>
        </authorList>
    </citation>
    <scope>NUCLEOTIDE SEQUENCE [LARGE SCALE GENOMIC DNA]</scope>
    <source>
        <strain evidence="13">zrk13</strain>
    </source>
</reference>
<evidence type="ECO:0000259" key="9">
    <source>
        <dbReference type="Pfam" id="PF00534"/>
    </source>
</evidence>
<dbReference type="Pfam" id="PF24894">
    <property type="entry name" value="Hexapep_GlmU"/>
    <property type="match status" value="1"/>
</dbReference>
<keyword evidence="13" id="KW-1185">Reference proteome</keyword>
<sequence>MNKSILAVIDATFKENLDQLTLHRMPGALPFAGKFRLIDFTLSNMRNSGITNVAIFPYGNYRSLQDHIGSGKRWDLDRRRDGLFILPPKNLNIIPGNMISFQRMYEHIEYFRRSNQEYAVITAPNIVWNIDFRKVLTNHIEEGADITEVMHQNIRLKTFVISKKLLLEYILTYDTLEYRNMLDLVEKAPNIKVHIYKHQGYTRTITDAFNYLKSNLDMLRFDTGRNVFREDRPIFSKEKTAPPAKYGQNARIENSMVSSGSVVDGTVINSIIGRDVIIRRGAIVKNSYVMSGCFIEENAHIEFAITDKQTVVKDNTMITGTLRRPFITQKEQIITNQKRQRICMVASESYPFIKTGGLADVIGSLSRNLARLGEDVTVIIPLYKKIKDSFSESLKREDGFSMTFGSEKVYFRKYSYTYKKVQYYFVESHDYFDRKQVYNYEDDVERFAFFNKAALMLIEQAEPFDVVHVHDWHTALMPLLIEHSSLRGLKTLLTIHNVDYQGFTHRSILDKLDIDEPTMRDEYFNCLEVGINMATKLSTVSPTYKEELKYEYYGKNLTYALLRRERDFYGILNGISSSWNPGKDKLIHTNYTLQSPELKVANKTYLQEIMNLEVNPERFMIGMVTRIVEQKGFDLILHSFDDLFAHHNIQFVLLGTGDIKYEQELKKLESRYPDKIKLNLGYDATVPNYIYAGCDAFLMPSRYEPCGLGQMIALRYGTLPIVRDTGGLADTVMKYDPITRRGNGFKFFNYDANECKQTILSALNLYQNNRTIWNQLMVRAMKLDNSLKRSASRYMELYRVIIEN</sequence>
<dbReference type="KEGG" id="xcl:G4Z02_00595"/>
<dbReference type="PANTHER" id="PTHR45825:SF11">
    <property type="entry name" value="ALPHA AMYLASE DOMAIN-CONTAINING PROTEIN"/>
    <property type="match status" value="1"/>
</dbReference>
<evidence type="ECO:0000256" key="6">
    <source>
        <dbReference type="ARBA" id="ARBA00023056"/>
    </source>
</evidence>
<dbReference type="InterPro" id="IPR056818">
    <property type="entry name" value="GlmU/GlgC-like_hexapep"/>
</dbReference>
<keyword evidence="4 7" id="KW-0328">Glycosyltransferase</keyword>
<dbReference type="GO" id="GO:0009011">
    <property type="term" value="F:alpha-1,4-glucan glucosyltransferase (ADP-glucose donor) activity"/>
    <property type="evidence" value="ECO:0007669"/>
    <property type="project" value="UniProtKB-UniRule"/>
</dbReference>
<dbReference type="InterPro" id="IPR029044">
    <property type="entry name" value="Nucleotide-diphossugar_trans"/>
</dbReference>
<evidence type="ECO:0000313" key="12">
    <source>
        <dbReference type="EMBL" id="QMS84298.1"/>
    </source>
</evidence>
<evidence type="ECO:0000256" key="7">
    <source>
        <dbReference type="HAMAP-Rule" id="MF_00484"/>
    </source>
</evidence>
<dbReference type="InterPro" id="IPR011004">
    <property type="entry name" value="Trimer_LpxA-like_sf"/>
</dbReference>
<dbReference type="InterPro" id="IPR001296">
    <property type="entry name" value="Glyco_trans_1"/>
</dbReference>
<dbReference type="Gene3D" id="2.160.10.10">
    <property type="entry name" value="Hexapeptide repeat proteins"/>
    <property type="match status" value="1"/>
</dbReference>
<dbReference type="CDD" id="cd03791">
    <property type="entry name" value="GT5_Glycogen_synthase_DULL1-like"/>
    <property type="match status" value="1"/>
</dbReference>
<comment type="pathway">
    <text evidence="7">Glycan biosynthesis; glycogen biosynthesis.</text>
</comment>
<gene>
    <name evidence="7" type="primary">glgA</name>
    <name evidence="12" type="ORF">G4Z02_00595</name>
</gene>
<feature type="domain" description="Glucose-1-phosphate adenylyltransferase/Bifunctional protein GlmU-like C-terminal hexapeptide" evidence="11">
    <location>
        <begin position="247"/>
        <end position="318"/>
    </location>
</feature>
<dbReference type="SUPFAM" id="SSF53756">
    <property type="entry name" value="UDP-Glycosyltransferase/glycogen phosphorylase"/>
    <property type="match status" value="1"/>
</dbReference>
<evidence type="ECO:0000313" key="13">
    <source>
        <dbReference type="Proteomes" id="UP000514720"/>
    </source>
</evidence>
<dbReference type="Pfam" id="PF00534">
    <property type="entry name" value="Glycos_transf_1"/>
    <property type="match status" value="1"/>
</dbReference>
<accession>A0A7L7KR69</accession>
<proteinExistence type="inferred from homology"/>
<dbReference type="CDD" id="cd02508">
    <property type="entry name" value="ADP_Glucose_PP"/>
    <property type="match status" value="1"/>
</dbReference>
<dbReference type="SUPFAM" id="SSF51161">
    <property type="entry name" value="Trimeric LpxA-like enzymes"/>
    <property type="match status" value="1"/>
</dbReference>
<dbReference type="InterPro" id="IPR005835">
    <property type="entry name" value="NTP_transferase_dom"/>
</dbReference>
<dbReference type="Proteomes" id="UP000514720">
    <property type="component" value="Chromosome"/>
</dbReference>
<dbReference type="CDD" id="cd04651">
    <property type="entry name" value="LbH_G1P_AT_C"/>
    <property type="match status" value="1"/>
</dbReference>
<feature type="binding site" evidence="7">
    <location>
        <position position="354"/>
    </location>
    <ligand>
        <name>ADP-alpha-D-glucose</name>
        <dbReference type="ChEBI" id="CHEBI:57498"/>
    </ligand>
</feature>
<evidence type="ECO:0000256" key="2">
    <source>
        <dbReference type="ARBA" id="ARBA00002764"/>
    </source>
</evidence>
<dbReference type="SUPFAM" id="SSF53448">
    <property type="entry name" value="Nucleotide-diphospho-sugar transferases"/>
    <property type="match status" value="1"/>
</dbReference>
<dbReference type="AlphaFoldDB" id="A0A7L7KR69"/>
<dbReference type="GO" id="GO:0005978">
    <property type="term" value="P:glycogen biosynthetic process"/>
    <property type="evidence" value="ECO:0007669"/>
    <property type="project" value="UniProtKB-UniRule"/>
</dbReference>
<feature type="domain" description="Starch synthase catalytic" evidence="10">
    <location>
        <begin position="341"/>
        <end position="560"/>
    </location>
</feature>
<dbReference type="PANTHER" id="PTHR45825">
    <property type="entry name" value="GRANULE-BOUND STARCH SYNTHASE 1, CHLOROPLASTIC/AMYLOPLASTIC"/>
    <property type="match status" value="1"/>
</dbReference>
<dbReference type="InterPro" id="IPR013534">
    <property type="entry name" value="Starch_synth_cat_dom"/>
</dbReference>
<dbReference type="EC" id="2.4.1.21" evidence="7"/>
<dbReference type="GO" id="GO:0004373">
    <property type="term" value="F:alpha-1,4-glucan glucosyltransferase (UDP-glucose donor) activity"/>
    <property type="evidence" value="ECO:0007669"/>
    <property type="project" value="InterPro"/>
</dbReference>
<evidence type="ECO:0000256" key="3">
    <source>
        <dbReference type="ARBA" id="ARBA00010281"/>
    </source>
</evidence>
<dbReference type="NCBIfam" id="TIGR02095">
    <property type="entry name" value="glgA"/>
    <property type="match status" value="1"/>
</dbReference>
<name>A0A7L7KR69_9MOLU</name>
<dbReference type="HAMAP" id="MF_00484">
    <property type="entry name" value="Glycogen_synth"/>
    <property type="match status" value="1"/>
</dbReference>
<evidence type="ECO:0000259" key="10">
    <source>
        <dbReference type="Pfam" id="PF08323"/>
    </source>
</evidence>
<dbReference type="Gene3D" id="3.40.50.2000">
    <property type="entry name" value="Glycogen Phosphorylase B"/>
    <property type="match status" value="2"/>
</dbReference>
<feature type="domain" description="Nucleotidyl transferase" evidence="8">
    <location>
        <begin position="17"/>
        <end position="148"/>
    </location>
</feature>
<dbReference type="Pfam" id="PF00483">
    <property type="entry name" value="NTP_transferase"/>
    <property type="match status" value="1"/>
</dbReference>
<comment type="function">
    <text evidence="2 7">Synthesizes alpha-1,4-glucan chains using ADP-glucose.</text>
</comment>
<dbReference type="UniPathway" id="UPA00164"/>
<organism evidence="12 13">
    <name type="scientific">Candidatus Xianfuyuplasma coldseepsis</name>
    <dbReference type="NCBI Taxonomy" id="2782163"/>
    <lineage>
        <taxon>Bacteria</taxon>
        <taxon>Bacillati</taxon>
        <taxon>Mycoplasmatota</taxon>
        <taxon>Mollicutes</taxon>
        <taxon>Candidatus Izemoplasmatales</taxon>
        <taxon>Candidatus Izemoplasmataceae</taxon>
        <taxon>Candidatus Xianfuyuplasma</taxon>
    </lineage>
</organism>
<keyword evidence="5 7" id="KW-0808">Transferase</keyword>
<dbReference type="RefSeq" id="WP_258877906.1">
    <property type="nucleotide sequence ID" value="NZ_CP048914.1"/>
</dbReference>
<evidence type="ECO:0000259" key="8">
    <source>
        <dbReference type="Pfam" id="PF00483"/>
    </source>
</evidence>
<evidence type="ECO:0000256" key="1">
    <source>
        <dbReference type="ARBA" id="ARBA00001478"/>
    </source>
</evidence>
<dbReference type="Gene3D" id="3.90.550.10">
    <property type="entry name" value="Spore Coat Polysaccharide Biosynthesis Protein SpsA, Chain A"/>
    <property type="match status" value="1"/>
</dbReference>
<dbReference type="Pfam" id="PF08323">
    <property type="entry name" value="Glyco_transf_5"/>
    <property type="match status" value="1"/>
</dbReference>